<dbReference type="RefSeq" id="XP_039145575.1">
    <property type="nucleotide sequence ID" value="XM_039289641.1"/>
</dbReference>
<keyword evidence="1" id="KW-1185">Reference proteome</keyword>
<reference evidence="2" key="1">
    <citation type="submission" date="2025-08" db="UniProtKB">
        <authorList>
            <consortium name="RefSeq"/>
        </authorList>
    </citation>
    <scope>IDENTIFICATION</scope>
</reference>
<sequence length="207" mass="23871">MEKSTLPAYQPKLPYPVKVKKDQQDEQYKRFLDMFKTLHINDQFVEALAEMLRYAKFLKELLMDKRKLEELPSVTLSKECSALITSNLPKKENDPGGFIVPCTILELVDEKALADIGERINLMPFKIFQKFGLGELKPTTMTPQLANRSIRMEIFLKDELFEILEDEPFDDEVGEEVMEESHYLVLVAIEVSAPPKPLKEKTYGAKK</sequence>
<dbReference type="PANTHER" id="PTHR33067">
    <property type="entry name" value="RNA-DIRECTED DNA POLYMERASE-RELATED"/>
    <property type="match status" value="1"/>
</dbReference>
<protein>
    <submittedName>
        <fullName evidence="2">Uncharacterized protein LOC120282795</fullName>
    </submittedName>
</protein>
<dbReference type="PANTHER" id="PTHR33067:SF9">
    <property type="entry name" value="RNA-DIRECTED DNA POLYMERASE"/>
    <property type="match status" value="1"/>
</dbReference>
<evidence type="ECO:0000313" key="1">
    <source>
        <dbReference type="Proteomes" id="UP001515500"/>
    </source>
</evidence>
<organism evidence="1 2">
    <name type="scientific">Dioscorea cayennensis subsp. rotundata</name>
    <name type="common">White Guinea yam</name>
    <name type="synonym">Dioscorea rotundata</name>
    <dbReference type="NCBI Taxonomy" id="55577"/>
    <lineage>
        <taxon>Eukaryota</taxon>
        <taxon>Viridiplantae</taxon>
        <taxon>Streptophyta</taxon>
        <taxon>Embryophyta</taxon>
        <taxon>Tracheophyta</taxon>
        <taxon>Spermatophyta</taxon>
        <taxon>Magnoliopsida</taxon>
        <taxon>Liliopsida</taxon>
        <taxon>Dioscoreales</taxon>
        <taxon>Dioscoreaceae</taxon>
        <taxon>Dioscorea</taxon>
    </lineage>
</organism>
<dbReference type="Proteomes" id="UP001515500">
    <property type="component" value="Chromosome 18"/>
</dbReference>
<name>A0AB40CZX5_DIOCR</name>
<dbReference type="GeneID" id="120282795"/>
<dbReference type="AlphaFoldDB" id="A0AB40CZX5"/>
<accession>A0AB40CZX5</accession>
<proteinExistence type="predicted"/>
<evidence type="ECO:0000313" key="2">
    <source>
        <dbReference type="RefSeq" id="XP_039145575.1"/>
    </source>
</evidence>
<gene>
    <name evidence="2" type="primary">LOC120282795</name>
</gene>